<dbReference type="EMBL" id="CAJOBD010001755">
    <property type="protein sequence ID" value="CAF3829053.1"/>
    <property type="molecule type" value="Genomic_DNA"/>
</dbReference>
<feature type="transmembrane region" description="Helical" evidence="7">
    <location>
        <begin position="312"/>
        <end position="333"/>
    </location>
</feature>
<dbReference type="GO" id="GO:0005436">
    <property type="term" value="F:sodium:phosphate symporter activity"/>
    <property type="evidence" value="ECO:0007669"/>
    <property type="project" value="InterPro"/>
</dbReference>
<feature type="transmembrane region" description="Helical" evidence="7">
    <location>
        <begin position="166"/>
        <end position="187"/>
    </location>
</feature>
<evidence type="ECO:0000313" key="10">
    <source>
        <dbReference type="Proteomes" id="UP000663864"/>
    </source>
</evidence>
<keyword evidence="6 7" id="KW-0472">Membrane</keyword>
<comment type="subcellular location">
    <subcellularLocation>
        <location evidence="1">Apical cell membrane</location>
        <topology evidence="1">Multi-pass membrane protein</topology>
    </subcellularLocation>
</comment>
<dbReference type="EMBL" id="CAJNOT010002191">
    <property type="protein sequence ID" value="CAF1293221.1"/>
    <property type="molecule type" value="Genomic_DNA"/>
</dbReference>
<keyword evidence="5 7" id="KW-1133">Transmembrane helix</keyword>
<evidence type="ECO:0000256" key="5">
    <source>
        <dbReference type="ARBA" id="ARBA00022989"/>
    </source>
</evidence>
<comment type="caution">
    <text evidence="8">The sequence shown here is derived from an EMBL/GenBank/DDBJ whole genome shotgun (WGS) entry which is preliminary data.</text>
</comment>
<dbReference type="GO" id="GO:0016324">
    <property type="term" value="C:apical plasma membrane"/>
    <property type="evidence" value="ECO:0007669"/>
    <property type="project" value="UniProtKB-SubCell"/>
</dbReference>
<sequence>MENINTDDNVQYQSILESYISLPINSDEYTQKLHANLIEIKEKINVDEIQMIFVAHCYEQTGRIPWKIMSKREKFLYLLNILIRIFVFILSLYLFTITLDLMTSAFILLSRSTFGQIFRSRIFLKNPIISLMFGIIITTILQSSSTVTSIIVSMVGSGIVDDVRSVIPMIMGTSITNTLVAFSQIGNRNEFSRSFSSGILMDVFNYLTTLILLPIEIFIDRITTMSDIFHRGGYLARVSGAIAAMIPEKQGINIQLFKVITKPLTKLIIQINETIITSNKTQQTIGKIYCYNETIKCKYLFRSMIEKFGDNIVGIILFICSLIILTGILLFMVKLLKSIIIGIIDDTLKKILHIQSHGWKECLLGYVFIIVGIIGAILVQSSSVFCSILTPLVGLQVLSLERNYELTIGANIGTTITACFASLTQTGLFFRQSMQIALTHFLFNLSGCILWYILPYFHRIPIHLSRQIGYIVSEYRWFALVYITLIFFLFPLILLILALIHWIVASIFLLCIFLLIIFIIIIKYFQKTNPNKLPIILQSWSFLPRSFRSFSYWDHHLEIFIKYICCQRCINLIYPLNIIEKPLKEQYLSMKTQYLTALDHRFLVHTQQLNQLFEKYHAPIISIYESRYPIKNYVQDFYHSLTGKPTQGEKTLLTLIQTNLLSKEIKIHENEEELIDRIIVFDREKKKEISSCIVVVIAK</sequence>
<feature type="transmembrane region" description="Helical" evidence="7">
    <location>
        <begin position="507"/>
        <end position="525"/>
    </location>
</feature>
<protein>
    <recommendedName>
        <fullName evidence="11">Sodium-dependent phosphate transporter</fullName>
    </recommendedName>
</protein>
<evidence type="ECO:0000256" key="1">
    <source>
        <dbReference type="ARBA" id="ARBA00004424"/>
    </source>
</evidence>
<gene>
    <name evidence="9" type="ORF">JBS370_LOCUS16940</name>
    <name evidence="8" type="ORF">ZHD862_LOCUS27562</name>
</gene>
<dbReference type="PANTHER" id="PTHR10010">
    <property type="entry name" value="SOLUTE CARRIER FAMILY 34 SODIUM PHOSPHATE , MEMBER 2-RELATED"/>
    <property type="match status" value="1"/>
</dbReference>
<organism evidence="8 10">
    <name type="scientific">Rotaria sordida</name>
    <dbReference type="NCBI Taxonomy" id="392033"/>
    <lineage>
        <taxon>Eukaryota</taxon>
        <taxon>Metazoa</taxon>
        <taxon>Spiralia</taxon>
        <taxon>Gnathifera</taxon>
        <taxon>Rotifera</taxon>
        <taxon>Eurotatoria</taxon>
        <taxon>Bdelloidea</taxon>
        <taxon>Philodinida</taxon>
        <taxon>Philodinidae</taxon>
        <taxon>Rotaria</taxon>
    </lineage>
</organism>
<reference evidence="8" key="1">
    <citation type="submission" date="2021-02" db="EMBL/GenBank/DDBJ databases">
        <authorList>
            <person name="Nowell W R."/>
        </authorList>
    </citation>
    <scope>NUCLEOTIDE SEQUENCE</scope>
</reference>
<proteinExistence type="inferred from homology"/>
<evidence type="ECO:0000256" key="4">
    <source>
        <dbReference type="ARBA" id="ARBA00022692"/>
    </source>
</evidence>
<feature type="transmembrane region" description="Helical" evidence="7">
    <location>
        <begin position="437"/>
        <end position="457"/>
    </location>
</feature>
<dbReference type="InterPro" id="IPR003841">
    <property type="entry name" value="Na/Pi_transpt"/>
</dbReference>
<evidence type="ECO:0000313" key="9">
    <source>
        <dbReference type="EMBL" id="CAF3829053.1"/>
    </source>
</evidence>
<feature type="transmembrane region" description="Helical" evidence="7">
    <location>
        <begin position="75"/>
        <end position="95"/>
    </location>
</feature>
<dbReference type="AlphaFoldDB" id="A0A815CXN9"/>
<evidence type="ECO:0000313" key="8">
    <source>
        <dbReference type="EMBL" id="CAF1293221.1"/>
    </source>
</evidence>
<feature type="transmembrane region" description="Helical" evidence="7">
    <location>
        <begin position="199"/>
        <end position="219"/>
    </location>
</feature>
<evidence type="ECO:0008006" key="11">
    <source>
        <dbReference type="Google" id="ProtNLM"/>
    </source>
</evidence>
<feature type="transmembrane region" description="Helical" evidence="7">
    <location>
        <begin position="363"/>
        <end position="390"/>
    </location>
</feature>
<dbReference type="GO" id="GO:0044341">
    <property type="term" value="P:sodium-dependent phosphate transport"/>
    <property type="evidence" value="ECO:0007669"/>
    <property type="project" value="InterPro"/>
</dbReference>
<feature type="transmembrane region" description="Helical" evidence="7">
    <location>
        <begin position="410"/>
        <end position="430"/>
    </location>
</feature>
<dbReference type="PANTHER" id="PTHR10010:SF46">
    <property type="entry name" value="SODIUM-DEPENDENT PHOSPHATE TRANSPORT PROTEIN 2B"/>
    <property type="match status" value="1"/>
</dbReference>
<evidence type="ECO:0000256" key="2">
    <source>
        <dbReference type="ARBA" id="ARBA00005808"/>
    </source>
</evidence>
<comment type="similarity">
    <text evidence="2">Belongs to the SLC34A transporter family.</text>
</comment>
<evidence type="ECO:0000256" key="6">
    <source>
        <dbReference type="ARBA" id="ARBA00023136"/>
    </source>
</evidence>
<feature type="transmembrane region" description="Helical" evidence="7">
    <location>
        <begin position="477"/>
        <end position="500"/>
    </location>
</feature>
<keyword evidence="3" id="KW-1003">Cell membrane</keyword>
<accession>A0A815CXN9</accession>
<dbReference type="Proteomes" id="UP000663864">
    <property type="component" value="Unassembled WGS sequence"/>
</dbReference>
<evidence type="ECO:0000256" key="7">
    <source>
        <dbReference type="SAM" id="Phobius"/>
    </source>
</evidence>
<dbReference type="Proteomes" id="UP000663836">
    <property type="component" value="Unassembled WGS sequence"/>
</dbReference>
<name>A0A815CXN9_9BILA</name>
<evidence type="ECO:0000256" key="3">
    <source>
        <dbReference type="ARBA" id="ARBA00022475"/>
    </source>
</evidence>
<keyword evidence="4 7" id="KW-0812">Transmembrane</keyword>
<dbReference type="Pfam" id="PF02690">
    <property type="entry name" value="Na_Pi_cotrans"/>
    <property type="match status" value="2"/>
</dbReference>
<feature type="transmembrane region" description="Helical" evidence="7">
    <location>
        <begin position="131"/>
        <end position="160"/>
    </location>
</feature>